<evidence type="ECO:0000256" key="2">
    <source>
        <dbReference type="ARBA" id="ARBA00022741"/>
    </source>
</evidence>
<name>A0ABT1SIG4_9FIRM</name>
<evidence type="ECO:0000256" key="3">
    <source>
        <dbReference type="ARBA" id="ARBA00022840"/>
    </source>
</evidence>
<dbReference type="SMART" id="SM00382">
    <property type="entry name" value="AAA"/>
    <property type="match status" value="1"/>
</dbReference>
<dbReference type="PANTHER" id="PTHR24220">
    <property type="entry name" value="IMPORT ATP-BINDING PROTEIN"/>
    <property type="match status" value="1"/>
</dbReference>
<dbReference type="Proteomes" id="UP001524435">
    <property type="component" value="Unassembled WGS sequence"/>
</dbReference>
<comment type="caution">
    <text evidence="5">The sequence shown here is derived from an EMBL/GenBank/DDBJ whole genome shotgun (WGS) entry which is preliminary data.</text>
</comment>
<evidence type="ECO:0000259" key="4">
    <source>
        <dbReference type="PROSITE" id="PS50893"/>
    </source>
</evidence>
<organism evidence="5 6">
    <name type="scientific">Massilicoli timonensis</name>
    <dbReference type="NCBI Taxonomy" id="2015901"/>
    <lineage>
        <taxon>Bacteria</taxon>
        <taxon>Bacillati</taxon>
        <taxon>Bacillota</taxon>
        <taxon>Erysipelotrichia</taxon>
        <taxon>Erysipelotrichales</taxon>
        <taxon>Erysipelotrichaceae</taxon>
        <taxon>Massilicoli</taxon>
    </lineage>
</organism>
<dbReference type="PROSITE" id="PS00211">
    <property type="entry name" value="ABC_TRANSPORTER_1"/>
    <property type="match status" value="1"/>
</dbReference>
<dbReference type="InterPro" id="IPR017871">
    <property type="entry name" value="ABC_transporter-like_CS"/>
</dbReference>
<dbReference type="RefSeq" id="WP_256197264.1">
    <property type="nucleotide sequence ID" value="NZ_CALVCM010000017.1"/>
</dbReference>
<evidence type="ECO:0000313" key="6">
    <source>
        <dbReference type="Proteomes" id="UP001524435"/>
    </source>
</evidence>
<dbReference type="InterPro" id="IPR027417">
    <property type="entry name" value="P-loop_NTPase"/>
</dbReference>
<dbReference type="SUPFAM" id="SSF52540">
    <property type="entry name" value="P-loop containing nucleoside triphosphate hydrolases"/>
    <property type="match status" value="1"/>
</dbReference>
<protein>
    <submittedName>
        <fullName evidence="5">ABC transporter ATP-binding protein</fullName>
    </submittedName>
</protein>
<dbReference type="InterPro" id="IPR015854">
    <property type="entry name" value="ABC_transpr_LolD-like"/>
</dbReference>
<proteinExistence type="predicted"/>
<dbReference type="PROSITE" id="PS50893">
    <property type="entry name" value="ABC_TRANSPORTER_2"/>
    <property type="match status" value="1"/>
</dbReference>
<reference evidence="5 6" key="1">
    <citation type="submission" date="2022-06" db="EMBL/GenBank/DDBJ databases">
        <title>Isolation of gut microbiota from human fecal samples.</title>
        <authorList>
            <person name="Pamer E.G."/>
            <person name="Barat B."/>
            <person name="Waligurski E."/>
            <person name="Medina S."/>
            <person name="Paddock L."/>
            <person name="Mostad J."/>
        </authorList>
    </citation>
    <scope>NUCLEOTIDE SEQUENCE [LARGE SCALE GENOMIC DNA]</scope>
    <source>
        <strain evidence="5 6">DFI.6.1</strain>
    </source>
</reference>
<dbReference type="Gene3D" id="3.40.50.300">
    <property type="entry name" value="P-loop containing nucleotide triphosphate hydrolases"/>
    <property type="match status" value="1"/>
</dbReference>
<dbReference type="CDD" id="cd03255">
    <property type="entry name" value="ABC_MJ0796_LolCDE_FtsE"/>
    <property type="match status" value="1"/>
</dbReference>
<sequence>MIEVKHLKKAYRIEKQEIPVLEDISLTIHDGEFTVIMGESGCGKSTFLNCISGLLKASDGEILLDGKDLNRATRKEMEAIRLHQFGFIFQDNYMIDNLTILENVAMTRLLYAKDGYEKAMSLLKQMRIEHLADKYPAHVSGGEKQRVAIARAMMNDPAILFADEPTASLDKYSAKEIMEIFAELNQKGQTILMVTHSAGIGAYGNRILVMDKGCFLDDKYLEGTLPDKTKVIQGLVDKV</sequence>
<evidence type="ECO:0000313" key="5">
    <source>
        <dbReference type="EMBL" id="MCQ5120833.1"/>
    </source>
</evidence>
<dbReference type="PANTHER" id="PTHR24220:SF692">
    <property type="entry name" value="ABC TRANSPORTER DOMAIN-CONTAINING PROTEIN"/>
    <property type="match status" value="1"/>
</dbReference>
<dbReference type="InterPro" id="IPR003593">
    <property type="entry name" value="AAA+_ATPase"/>
</dbReference>
<keyword evidence="1" id="KW-0813">Transport</keyword>
<keyword evidence="6" id="KW-1185">Reference proteome</keyword>
<accession>A0ABT1SIG4</accession>
<feature type="domain" description="ABC transporter" evidence="4">
    <location>
        <begin position="2"/>
        <end position="237"/>
    </location>
</feature>
<keyword evidence="3 5" id="KW-0067">ATP-binding</keyword>
<gene>
    <name evidence="5" type="ORF">NE663_00990</name>
</gene>
<dbReference type="InterPro" id="IPR017911">
    <property type="entry name" value="MacB-like_ATP-bd"/>
</dbReference>
<dbReference type="Pfam" id="PF00005">
    <property type="entry name" value="ABC_tran"/>
    <property type="match status" value="1"/>
</dbReference>
<evidence type="ECO:0000256" key="1">
    <source>
        <dbReference type="ARBA" id="ARBA00022448"/>
    </source>
</evidence>
<dbReference type="GO" id="GO:0005524">
    <property type="term" value="F:ATP binding"/>
    <property type="evidence" value="ECO:0007669"/>
    <property type="project" value="UniProtKB-KW"/>
</dbReference>
<dbReference type="InterPro" id="IPR003439">
    <property type="entry name" value="ABC_transporter-like_ATP-bd"/>
</dbReference>
<dbReference type="EMBL" id="JANGCH010000001">
    <property type="protein sequence ID" value="MCQ5120833.1"/>
    <property type="molecule type" value="Genomic_DNA"/>
</dbReference>
<keyword evidence="2" id="KW-0547">Nucleotide-binding</keyword>